<dbReference type="Pfam" id="PF13245">
    <property type="entry name" value="AAA_19"/>
    <property type="match status" value="1"/>
</dbReference>
<name>A0A5C5UYG5_9BACT</name>
<dbReference type="Gene3D" id="2.30.30.940">
    <property type="match status" value="1"/>
</dbReference>
<protein>
    <submittedName>
        <fullName evidence="5">ATP-dependent RecD-like DNA helicase</fullName>
        <ecNumber evidence="5">3.6.4.12</ecNumber>
    </submittedName>
</protein>
<comment type="caution">
    <text evidence="5">The sequence shown here is derived from an EMBL/GenBank/DDBJ whole genome shotgun (WGS) entry which is preliminary data.</text>
</comment>
<dbReference type="PANTHER" id="PTHR43788:SF6">
    <property type="entry name" value="DNA HELICASE B"/>
    <property type="match status" value="1"/>
</dbReference>
<dbReference type="Gene3D" id="1.10.150.20">
    <property type="entry name" value="5' to 3' exonuclease, C-terminal subdomain"/>
    <property type="match status" value="1"/>
</dbReference>
<keyword evidence="5" id="KW-0378">Hydrolase</keyword>
<dbReference type="SUPFAM" id="SSF52540">
    <property type="entry name" value="P-loop containing nucleoside triphosphate hydrolases"/>
    <property type="match status" value="1"/>
</dbReference>
<dbReference type="Proteomes" id="UP000318878">
    <property type="component" value="Unassembled WGS sequence"/>
</dbReference>
<sequence length="769" mass="84703">MSRQKLEIVATYLNEQFRFENASGATIIGNIKLEGEAQAELIPGADLQIKGEADDDLVAGMTYRFYGRWDSYENKRTGRKSNQFIFTTYTPATPLSRPGVVRYLQQIKGIGPKTAAQLWTKFGPKSIRTLREDPEAAAIACSLLPGDIAAEASTWLRENQKLEELTVHLMGLFDGRGFPKSIARLCIKEWGNTAADVIQENPYKLMAFRGCGFKRCDALWLDLGLPRDALERQIYCAWHAMAEDSNGHTWFPLPFVLQKLAREIGPNRNDAEALAEARDQGLIAIQRYENGQLVDQGGAIFLAEAKYANQEQRVADVIQELESNPVPAIWPNLSLAESISDHQCERASLALTGRLCILGGGPGTGKTYVSANIVKLLESDLSASIAVAAPTGKAANRVSEAMASYGINLRASTIHSLLGIRASTLGSFEFEYNALNRLPFKYVLVDEASMVSTDLMASLLSALASDAHLLLVGDVNQLPPVGHGAPLRDLIAANMPYGQLEEIRRNSGTIVTACHELRTTGWFNHDRGVDIENGKNLRVVRCDDNDTIRQKLLAGIDIAKDKNLDPIWDVQVLTALNDKSDVSRQPLNKFLQQHLSPSPVVEGSVFRPGDKAVCLKNGVYTLHGDDQGETFVANGELAEVVAIEPKFFVMRLLTPERTVRVPRGKQEADGEGGKSKSGAGCDWDLGYVLSVHKSQGSEWPFVFTVVDDAGARVASREWVYTAMSRAKKLHLFFGKEETLRRFCRRVAIGKRNTFLKERILANQTQGVTA</sequence>
<keyword evidence="5" id="KW-0347">Helicase</keyword>
<dbReference type="AlphaFoldDB" id="A0A5C5UYG5"/>
<dbReference type="InterPro" id="IPR029493">
    <property type="entry name" value="RecD2-like_HHH"/>
</dbReference>
<dbReference type="InterPro" id="IPR050534">
    <property type="entry name" value="Coronavir_polyprotein_1ab"/>
</dbReference>
<feature type="domain" description="UvrD-like helicase C-terminal" evidence="3">
    <location>
        <begin position="686"/>
        <end position="728"/>
    </location>
</feature>
<dbReference type="Gene3D" id="1.10.10.2220">
    <property type="match status" value="1"/>
</dbReference>
<evidence type="ECO:0000259" key="4">
    <source>
        <dbReference type="Pfam" id="PF14490"/>
    </source>
</evidence>
<proteinExistence type="predicted"/>
<gene>
    <name evidence="5" type="primary">recD2_2</name>
    <name evidence="5" type="ORF">Enr8_42060</name>
</gene>
<dbReference type="RefSeq" id="WP_186767772.1">
    <property type="nucleotide sequence ID" value="NZ_SJPF01000005.1"/>
</dbReference>
<dbReference type="CDD" id="cd17933">
    <property type="entry name" value="DEXSc_RecD-like"/>
    <property type="match status" value="1"/>
</dbReference>
<dbReference type="GO" id="GO:0005524">
    <property type="term" value="F:ATP binding"/>
    <property type="evidence" value="ECO:0007669"/>
    <property type="project" value="UniProtKB-KW"/>
</dbReference>
<dbReference type="GO" id="GO:0009338">
    <property type="term" value="C:exodeoxyribonuclease V complex"/>
    <property type="evidence" value="ECO:0007669"/>
    <property type="project" value="TreeGrafter"/>
</dbReference>
<dbReference type="Pfam" id="PF13538">
    <property type="entry name" value="UvrD_C_2"/>
    <property type="match status" value="1"/>
</dbReference>
<dbReference type="CDD" id="cd18809">
    <property type="entry name" value="SF1_C_RecD"/>
    <property type="match status" value="1"/>
</dbReference>
<dbReference type="EC" id="3.6.4.12" evidence="5"/>
<keyword evidence="6" id="KW-1185">Reference proteome</keyword>
<dbReference type="EMBL" id="SJPF01000005">
    <property type="protein sequence ID" value="TWT30683.1"/>
    <property type="molecule type" value="Genomic_DNA"/>
</dbReference>
<keyword evidence="2" id="KW-0067">ATP-binding</keyword>
<dbReference type="GO" id="GO:0006310">
    <property type="term" value="P:DNA recombination"/>
    <property type="evidence" value="ECO:0007669"/>
    <property type="project" value="TreeGrafter"/>
</dbReference>
<evidence type="ECO:0000259" key="3">
    <source>
        <dbReference type="Pfam" id="PF13538"/>
    </source>
</evidence>
<feature type="domain" description="ATP-dependent RecD2 DNA helicase-like helix-hairpin-helix" evidence="4">
    <location>
        <begin position="168"/>
        <end position="250"/>
    </location>
</feature>
<dbReference type="Gene3D" id="3.40.50.300">
    <property type="entry name" value="P-loop containing nucleotide triphosphate hydrolases"/>
    <property type="match status" value="2"/>
</dbReference>
<dbReference type="InterPro" id="IPR027417">
    <property type="entry name" value="P-loop_NTPase"/>
</dbReference>
<dbReference type="GO" id="GO:0017116">
    <property type="term" value="F:single-stranded DNA helicase activity"/>
    <property type="evidence" value="ECO:0007669"/>
    <property type="project" value="TreeGrafter"/>
</dbReference>
<dbReference type="Pfam" id="PF14490">
    <property type="entry name" value="HHH_RecD2"/>
    <property type="match status" value="1"/>
</dbReference>
<keyword evidence="1" id="KW-0547">Nucleotide-binding</keyword>
<reference evidence="5 6" key="1">
    <citation type="submission" date="2019-02" db="EMBL/GenBank/DDBJ databases">
        <title>Deep-cultivation of Planctomycetes and their phenomic and genomic characterization uncovers novel biology.</title>
        <authorList>
            <person name="Wiegand S."/>
            <person name="Jogler M."/>
            <person name="Boedeker C."/>
            <person name="Pinto D."/>
            <person name="Vollmers J."/>
            <person name="Rivas-Marin E."/>
            <person name="Kohn T."/>
            <person name="Peeters S.H."/>
            <person name="Heuer A."/>
            <person name="Rast P."/>
            <person name="Oberbeckmann S."/>
            <person name="Bunk B."/>
            <person name="Jeske O."/>
            <person name="Meyerdierks A."/>
            <person name="Storesund J.E."/>
            <person name="Kallscheuer N."/>
            <person name="Luecker S."/>
            <person name="Lage O.M."/>
            <person name="Pohl T."/>
            <person name="Merkel B.J."/>
            <person name="Hornburger P."/>
            <person name="Mueller R.-W."/>
            <person name="Bruemmer F."/>
            <person name="Labrenz M."/>
            <person name="Spormann A.M."/>
            <person name="Op Den Camp H."/>
            <person name="Overmann J."/>
            <person name="Amann R."/>
            <person name="Jetten M.S.M."/>
            <person name="Mascher T."/>
            <person name="Medema M.H."/>
            <person name="Devos D.P."/>
            <person name="Kaster A.-K."/>
            <person name="Ovreas L."/>
            <person name="Rohde M."/>
            <person name="Galperin M.Y."/>
            <person name="Jogler C."/>
        </authorList>
    </citation>
    <scope>NUCLEOTIDE SEQUENCE [LARGE SCALE GENOMIC DNA]</scope>
    <source>
        <strain evidence="5 6">Enr8</strain>
    </source>
</reference>
<evidence type="ECO:0000313" key="5">
    <source>
        <dbReference type="EMBL" id="TWT30683.1"/>
    </source>
</evidence>
<dbReference type="PANTHER" id="PTHR43788">
    <property type="entry name" value="DNA2/NAM7 HELICASE FAMILY MEMBER"/>
    <property type="match status" value="1"/>
</dbReference>
<evidence type="ECO:0000256" key="2">
    <source>
        <dbReference type="ARBA" id="ARBA00022840"/>
    </source>
</evidence>
<dbReference type="InterPro" id="IPR027785">
    <property type="entry name" value="UvrD-like_helicase_C"/>
</dbReference>
<dbReference type="GO" id="GO:0016787">
    <property type="term" value="F:hydrolase activity"/>
    <property type="evidence" value="ECO:0007669"/>
    <property type="project" value="UniProtKB-KW"/>
</dbReference>
<organism evidence="5 6">
    <name type="scientific">Blastopirellula retiformator</name>
    <dbReference type="NCBI Taxonomy" id="2527970"/>
    <lineage>
        <taxon>Bacteria</taxon>
        <taxon>Pseudomonadati</taxon>
        <taxon>Planctomycetota</taxon>
        <taxon>Planctomycetia</taxon>
        <taxon>Pirellulales</taxon>
        <taxon>Pirellulaceae</taxon>
        <taxon>Blastopirellula</taxon>
    </lineage>
</organism>
<accession>A0A5C5UYG5</accession>
<evidence type="ECO:0000313" key="6">
    <source>
        <dbReference type="Proteomes" id="UP000318878"/>
    </source>
</evidence>
<evidence type="ECO:0000256" key="1">
    <source>
        <dbReference type="ARBA" id="ARBA00022741"/>
    </source>
</evidence>